<feature type="compositionally biased region" description="Polar residues" evidence="1">
    <location>
        <begin position="452"/>
        <end position="462"/>
    </location>
</feature>
<feature type="compositionally biased region" description="Low complexity" evidence="1">
    <location>
        <begin position="54"/>
        <end position="63"/>
    </location>
</feature>
<proteinExistence type="predicted"/>
<comment type="caution">
    <text evidence="2">The sequence shown here is derived from an EMBL/GenBank/DDBJ whole genome shotgun (WGS) entry which is preliminary data.</text>
</comment>
<dbReference type="EMBL" id="AMYD01001518">
    <property type="protein sequence ID" value="EQB52755.1"/>
    <property type="molecule type" value="Genomic_DNA"/>
</dbReference>
<feature type="compositionally biased region" description="Basic and acidic residues" evidence="1">
    <location>
        <begin position="43"/>
        <end position="52"/>
    </location>
</feature>
<accession>T0LWH6</accession>
<evidence type="ECO:0000256" key="1">
    <source>
        <dbReference type="SAM" id="MobiDB-lite"/>
    </source>
</evidence>
<protein>
    <submittedName>
        <fullName evidence="2">Uncharacterized protein</fullName>
    </submittedName>
</protein>
<organism evidence="2 3">
    <name type="scientific">Colletotrichum gloeosporioides (strain Cg-14)</name>
    <name type="common">Anthracnose fungus</name>
    <name type="synonym">Glomerella cingulata</name>
    <dbReference type="NCBI Taxonomy" id="1237896"/>
    <lineage>
        <taxon>Eukaryota</taxon>
        <taxon>Fungi</taxon>
        <taxon>Dikarya</taxon>
        <taxon>Ascomycota</taxon>
        <taxon>Pezizomycotina</taxon>
        <taxon>Sordariomycetes</taxon>
        <taxon>Hypocreomycetidae</taxon>
        <taxon>Glomerellales</taxon>
        <taxon>Glomerellaceae</taxon>
        <taxon>Colletotrichum</taxon>
        <taxon>Colletotrichum gloeosporioides species complex</taxon>
    </lineage>
</organism>
<feature type="compositionally biased region" description="Basic and acidic residues" evidence="1">
    <location>
        <begin position="80"/>
        <end position="89"/>
    </location>
</feature>
<reference evidence="3" key="1">
    <citation type="journal article" date="2013" name="Mol. Plant Microbe Interact.">
        <title>Global aspects of pacC regulation of pathogenicity genes in Colletotrichum gloeosporioides as revealed by transcriptome analysis.</title>
        <authorList>
            <person name="Alkan N."/>
            <person name="Meng X."/>
            <person name="Friedlander G."/>
            <person name="Reuveni E."/>
            <person name="Sukno S."/>
            <person name="Sherman A."/>
            <person name="Thon M."/>
            <person name="Fluhr R."/>
            <person name="Prusky D."/>
        </authorList>
    </citation>
    <scope>NUCLEOTIDE SEQUENCE [LARGE SCALE GENOMIC DNA]</scope>
    <source>
        <strain evidence="3">Cg-14</strain>
    </source>
</reference>
<dbReference type="Proteomes" id="UP000015530">
    <property type="component" value="Unassembled WGS sequence"/>
</dbReference>
<dbReference type="HOGENOM" id="CLU_540790_0_0_1"/>
<feature type="compositionally biased region" description="Pro residues" evidence="1">
    <location>
        <begin position="64"/>
        <end position="77"/>
    </location>
</feature>
<evidence type="ECO:0000313" key="3">
    <source>
        <dbReference type="Proteomes" id="UP000015530"/>
    </source>
</evidence>
<dbReference type="AlphaFoldDB" id="T0LWH6"/>
<sequence>MSSSLPDMDSKVLGGESGGELLPPNFSPVRPSKSPDFDPAVVKLEKFGDARETSPPLSKSLSPGPSPPEAPQGPWPGPTDAKDPEENKQQDGPFFRQVENNKYTMRGTHMTYAEIEGLLDLEPLSAAQYPLPEDHVHQELQKHLSKPETASLSWWARDEGLVFNDHVRLLWYTMPRTLSCLPTQLLSPAAGVQHAGDRALDLAIEPPSPWEPKFMDLMTQLSSFKMFVDKPKLAPLSKRTIVGPGYLRIQSGTFTSGDFQKLLAVIATMHPISTIHEQVGHGLVAAGLYLSNIGDAFENVIGLDDSGGDSRITGKEAPSVYFVTADHLEFLIRGITGAVPSSYDHTLGDWRRREIHRDPAPCDSELKGILGKAHIAEMLKYRGSFQTRLRSLGKGPPQVASLLPLQETTPQLPAADVAGAAAVVSLASAKVAEPSKLEEGAAPAIVAGQPSGHKTSLSSISKPSAVKKARLNMTEFLKRNINETRQLESPYRKRIEETAYERSL</sequence>
<feature type="region of interest" description="Disordered" evidence="1">
    <location>
        <begin position="1"/>
        <end position="101"/>
    </location>
</feature>
<evidence type="ECO:0000313" key="2">
    <source>
        <dbReference type="EMBL" id="EQB52755.1"/>
    </source>
</evidence>
<name>T0LWH6_COLGC</name>
<feature type="region of interest" description="Disordered" evidence="1">
    <location>
        <begin position="443"/>
        <end position="463"/>
    </location>
</feature>
<gene>
    <name evidence="2" type="ORF">CGLO_07582</name>
</gene>